<evidence type="ECO:0000256" key="1">
    <source>
        <dbReference type="SAM" id="MobiDB-lite"/>
    </source>
</evidence>
<keyword evidence="3" id="KW-1185">Reference proteome</keyword>
<dbReference type="EMBL" id="FWXF01000001">
    <property type="protein sequence ID" value="SMC17076.1"/>
    <property type="molecule type" value="Genomic_DNA"/>
</dbReference>
<evidence type="ECO:0000313" key="3">
    <source>
        <dbReference type="Proteomes" id="UP000192783"/>
    </source>
</evidence>
<sequence length="399" mass="44478">MVLEETDRILQCPFCRVRLFVDQRPHFSHVLAPHPDHARKDLLFVPYWRFRGLVFALDGNRVAHRVLDTNARAVEGLAGMPSSLGLRPQALSLRFAGPEIPGRFLAPSLSRKDFLKRLGNGLRGRLSNLSGRLFFQAFIGEALSLIYSPVFREDEALVDAITGRNLSAEKIPQAGTQPSSGTAPPDPPAFRPTLCPHCGDDLEGERDTLVLFCPNCHSSWEMGPSGFHPVDTSFAPLHSQGTAWLPFWALDIRCQGLPLETADDLARLANISRNMSPEAASRPFRFLIPAFKVSPKHLLLLARFATLAQPHFPPRGRPPRAPLYPVTLPAVEAFQFTPILLGAVAAGKEDIFPKIRDTRFAFRDKSLIYFPFRRLGSEWIQDDLGCAIPANALRWGRRL</sequence>
<dbReference type="STRING" id="1121390.SAMN02746041_00226"/>
<protein>
    <submittedName>
        <fullName evidence="2">Uncharacterized protein</fullName>
    </submittedName>
</protein>
<dbReference type="AlphaFoldDB" id="A0A1W1WZB7"/>
<feature type="region of interest" description="Disordered" evidence="1">
    <location>
        <begin position="169"/>
        <end position="188"/>
    </location>
</feature>
<gene>
    <name evidence="2" type="ORF">SAMN02746041_00226</name>
</gene>
<accession>A0A1W1WZB7</accession>
<name>A0A1W1WZB7_9BACT</name>
<reference evidence="2 3" key="1">
    <citation type="submission" date="2017-04" db="EMBL/GenBank/DDBJ databases">
        <authorList>
            <person name="Afonso C.L."/>
            <person name="Miller P.J."/>
            <person name="Scott M.A."/>
            <person name="Spackman E."/>
            <person name="Goraichik I."/>
            <person name="Dimitrov K.M."/>
            <person name="Suarez D.L."/>
            <person name="Swayne D.E."/>
        </authorList>
    </citation>
    <scope>NUCLEOTIDE SEQUENCE [LARGE SCALE GENOMIC DNA]</scope>
    <source>
        <strain evidence="2 3">DSM 13146</strain>
    </source>
</reference>
<dbReference type="Proteomes" id="UP000192783">
    <property type="component" value="Unassembled WGS sequence"/>
</dbReference>
<organism evidence="2 3">
    <name type="scientific">Desulfacinum hydrothermale DSM 13146</name>
    <dbReference type="NCBI Taxonomy" id="1121390"/>
    <lineage>
        <taxon>Bacteria</taxon>
        <taxon>Pseudomonadati</taxon>
        <taxon>Thermodesulfobacteriota</taxon>
        <taxon>Syntrophobacteria</taxon>
        <taxon>Syntrophobacterales</taxon>
        <taxon>Syntrophobacteraceae</taxon>
        <taxon>Desulfacinum</taxon>
    </lineage>
</organism>
<evidence type="ECO:0000313" key="2">
    <source>
        <dbReference type="EMBL" id="SMC17076.1"/>
    </source>
</evidence>
<proteinExistence type="predicted"/>